<dbReference type="InterPro" id="IPR029034">
    <property type="entry name" value="Cystine-knot_cytokine"/>
</dbReference>
<proteinExistence type="inferred from homology"/>
<dbReference type="GO" id="GO:0005615">
    <property type="term" value="C:extracellular space"/>
    <property type="evidence" value="ECO:0007669"/>
    <property type="project" value="TreeGrafter"/>
</dbReference>
<feature type="domain" description="Platelet-derived growth factor (PDGF) family profile" evidence="7">
    <location>
        <begin position="106"/>
        <end position="195"/>
    </location>
</feature>
<dbReference type="OrthoDB" id="8878063at2759"/>
<evidence type="ECO:0000256" key="6">
    <source>
        <dbReference type="SAM" id="SignalP"/>
    </source>
</evidence>
<keyword evidence="6" id="KW-0732">Signal</keyword>
<feature type="chain" id="PRO_5032269071" description="Platelet-derived growth factor (PDGF) family profile domain-containing protein" evidence="6">
    <location>
        <begin position="16"/>
        <end position="308"/>
    </location>
</feature>
<dbReference type="PROSITE" id="PS50278">
    <property type="entry name" value="PDGF_2"/>
    <property type="match status" value="1"/>
</dbReference>
<reference evidence="8 9" key="1">
    <citation type="submission" date="2020-08" db="EMBL/GenBank/DDBJ databases">
        <title>Aphidius gifuensis genome sequencing and assembly.</title>
        <authorList>
            <person name="Du Z."/>
        </authorList>
    </citation>
    <scope>NUCLEOTIDE SEQUENCE [LARGE SCALE GENOMIC DNA]</scope>
    <source>
        <strain evidence="8">YNYX2018</strain>
        <tissue evidence="8">Adults</tissue>
    </source>
</reference>
<dbReference type="InterPro" id="IPR000072">
    <property type="entry name" value="PDGF/VEGF_dom"/>
</dbReference>
<comment type="caution">
    <text evidence="8">The sequence shown here is derived from an EMBL/GenBank/DDBJ whole genome shotgun (WGS) entry which is preliminary data.</text>
</comment>
<evidence type="ECO:0000256" key="3">
    <source>
        <dbReference type="ARBA" id="ARBA00023246"/>
    </source>
</evidence>
<dbReference type="AlphaFoldDB" id="A0A834Y0K4"/>
<feature type="signal peptide" evidence="6">
    <location>
        <begin position="1"/>
        <end position="15"/>
    </location>
</feature>
<dbReference type="GO" id="GO:0051781">
    <property type="term" value="P:positive regulation of cell division"/>
    <property type="evidence" value="ECO:0007669"/>
    <property type="project" value="UniProtKB-KW"/>
</dbReference>
<gene>
    <name evidence="8" type="ORF">HCN44_004236</name>
</gene>
<keyword evidence="3" id="KW-0497">Mitogen</keyword>
<evidence type="ECO:0000256" key="1">
    <source>
        <dbReference type="ARBA" id="ARBA00006686"/>
    </source>
</evidence>
<dbReference type="SUPFAM" id="SSF57501">
    <property type="entry name" value="Cystine-knot cytokines"/>
    <property type="match status" value="1"/>
</dbReference>
<dbReference type="SMART" id="SM00141">
    <property type="entry name" value="PDGF"/>
    <property type="match status" value="1"/>
</dbReference>
<comment type="similarity">
    <text evidence="1 4">Belongs to the PDGF/VEGF growth factor family.</text>
</comment>
<keyword evidence="2 4" id="KW-0339">Growth factor</keyword>
<keyword evidence="9" id="KW-1185">Reference proteome</keyword>
<dbReference type="Proteomes" id="UP000639338">
    <property type="component" value="Unassembled WGS sequence"/>
</dbReference>
<name>A0A834Y0K4_APHGI</name>
<evidence type="ECO:0000259" key="7">
    <source>
        <dbReference type="PROSITE" id="PS50278"/>
    </source>
</evidence>
<organism evidence="8 9">
    <name type="scientific">Aphidius gifuensis</name>
    <name type="common">Parasitoid wasp</name>
    <dbReference type="NCBI Taxonomy" id="684658"/>
    <lineage>
        <taxon>Eukaryota</taxon>
        <taxon>Metazoa</taxon>
        <taxon>Ecdysozoa</taxon>
        <taxon>Arthropoda</taxon>
        <taxon>Hexapoda</taxon>
        <taxon>Insecta</taxon>
        <taxon>Pterygota</taxon>
        <taxon>Neoptera</taxon>
        <taxon>Endopterygota</taxon>
        <taxon>Hymenoptera</taxon>
        <taxon>Apocrita</taxon>
        <taxon>Ichneumonoidea</taxon>
        <taxon>Braconidae</taxon>
        <taxon>Aphidiinae</taxon>
        <taxon>Aphidius</taxon>
    </lineage>
</organism>
<evidence type="ECO:0000256" key="4">
    <source>
        <dbReference type="RuleBase" id="RU003818"/>
    </source>
</evidence>
<sequence length="308" mass="34823">MQILIVLVICGVVTGQYRSNTNRYYKADGFFYPGSSSASSSNSQYNNQHEPTKLAKSIALAKKIDKLETVDQFLNMIDGVPEDEVDSTIMNRSGQRSSRAVRPIPARCLPEPKTVSFVVDEYDPSLSYYPSCTRVNRCGGCCSHPLTSCQPEATELVNYEVTVTKFGIGDVIVWHEKQIMPLEVHLNCSCACIVKEKDCKPSQVYLKDECRCECKSIEEEIKCKQSNYVKIWDPSNCTCSCRNVEMCSTGDYFDKNSCRCEPIKYHLIDWGMRDDDDDNAGQASPKVNRPVLIVPPNDPRRRHKDEPQ</sequence>
<evidence type="ECO:0000313" key="9">
    <source>
        <dbReference type="Proteomes" id="UP000639338"/>
    </source>
</evidence>
<dbReference type="GO" id="GO:0008284">
    <property type="term" value="P:positive regulation of cell population proliferation"/>
    <property type="evidence" value="ECO:0007669"/>
    <property type="project" value="TreeGrafter"/>
</dbReference>
<feature type="region of interest" description="Disordered" evidence="5">
    <location>
        <begin position="276"/>
        <end position="308"/>
    </location>
</feature>
<evidence type="ECO:0000256" key="2">
    <source>
        <dbReference type="ARBA" id="ARBA00023030"/>
    </source>
</evidence>
<dbReference type="Pfam" id="PF00341">
    <property type="entry name" value="PDGF"/>
    <property type="match status" value="1"/>
</dbReference>
<dbReference type="EMBL" id="JACMRX010000002">
    <property type="protein sequence ID" value="KAF7994764.1"/>
    <property type="molecule type" value="Genomic_DNA"/>
</dbReference>
<dbReference type="Gene3D" id="2.10.90.10">
    <property type="entry name" value="Cystine-knot cytokines"/>
    <property type="match status" value="1"/>
</dbReference>
<protein>
    <recommendedName>
        <fullName evidence="7">Platelet-derived growth factor (PDGF) family profile domain-containing protein</fullName>
    </recommendedName>
</protein>
<dbReference type="PANTHER" id="PTHR11633">
    <property type="entry name" value="PLATELET-DERIVED GROWTH FACTOR"/>
    <property type="match status" value="1"/>
</dbReference>
<dbReference type="PANTHER" id="PTHR11633:SF1">
    <property type="entry name" value="LD28763P"/>
    <property type="match status" value="1"/>
</dbReference>
<dbReference type="GO" id="GO:0008083">
    <property type="term" value="F:growth factor activity"/>
    <property type="evidence" value="ECO:0007669"/>
    <property type="project" value="UniProtKB-KW"/>
</dbReference>
<dbReference type="GO" id="GO:0070851">
    <property type="term" value="F:growth factor receptor binding"/>
    <property type="evidence" value="ECO:0007669"/>
    <property type="project" value="TreeGrafter"/>
</dbReference>
<dbReference type="GO" id="GO:0016020">
    <property type="term" value="C:membrane"/>
    <property type="evidence" value="ECO:0007669"/>
    <property type="project" value="InterPro"/>
</dbReference>
<evidence type="ECO:0000256" key="5">
    <source>
        <dbReference type="SAM" id="MobiDB-lite"/>
    </source>
</evidence>
<evidence type="ECO:0000313" key="8">
    <source>
        <dbReference type="EMBL" id="KAF7994764.1"/>
    </source>
</evidence>
<accession>A0A834Y0K4</accession>